<dbReference type="EMBL" id="FNOT01000001">
    <property type="protein sequence ID" value="SDX36399.1"/>
    <property type="molecule type" value="Genomic_DNA"/>
</dbReference>
<dbReference type="RefSeq" id="WP_091150657.1">
    <property type="nucleotide sequence ID" value="NZ_FNOT01000001.1"/>
</dbReference>
<accession>A0A1H3B5Q8</accession>
<evidence type="ECO:0000313" key="1">
    <source>
        <dbReference type="EMBL" id="SDX36399.1"/>
    </source>
</evidence>
<keyword evidence="2" id="KW-1185">Reference proteome</keyword>
<proteinExistence type="predicted"/>
<gene>
    <name evidence="1" type="ORF">SAMN05660209_00287</name>
</gene>
<dbReference type="OrthoDB" id="5194545at2"/>
<reference evidence="2" key="1">
    <citation type="submission" date="2016-10" db="EMBL/GenBank/DDBJ databases">
        <authorList>
            <person name="Varghese N."/>
            <person name="Submissions S."/>
        </authorList>
    </citation>
    <scope>NUCLEOTIDE SEQUENCE [LARGE SCALE GENOMIC DNA]</scope>
    <source>
        <strain evidence="2">DSM 45422</strain>
    </source>
</reference>
<protein>
    <recommendedName>
        <fullName evidence="3">DUF1440 domain-containing protein</fullName>
    </recommendedName>
</protein>
<dbReference type="AlphaFoldDB" id="A0A1H3B5Q8"/>
<sequence length="154" mass="15618">MSGLRRTLVTGALAGYAASRTMDAVTGAFHARQSEASRRREEEITPGGMLVQLGRQLGAAGGRELDDAAAGRVGLAAHRTLGTTYGVLAALLARRGVHPVAAGLAVGAAAWLVVDEGTALPTARQYPLVSHSRGVVGHATVGLTTGVLLALTGD</sequence>
<organism evidence="1 2">
    <name type="scientific">Geodermatophilus africanus</name>
    <dbReference type="NCBI Taxonomy" id="1137993"/>
    <lineage>
        <taxon>Bacteria</taxon>
        <taxon>Bacillati</taxon>
        <taxon>Actinomycetota</taxon>
        <taxon>Actinomycetes</taxon>
        <taxon>Geodermatophilales</taxon>
        <taxon>Geodermatophilaceae</taxon>
        <taxon>Geodermatophilus</taxon>
    </lineage>
</organism>
<name>A0A1H3B5Q8_9ACTN</name>
<evidence type="ECO:0000313" key="2">
    <source>
        <dbReference type="Proteomes" id="UP000198921"/>
    </source>
</evidence>
<dbReference type="Proteomes" id="UP000198921">
    <property type="component" value="Unassembled WGS sequence"/>
</dbReference>
<evidence type="ECO:0008006" key="3">
    <source>
        <dbReference type="Google" id="ProtNLM"/>
    </source>
</evidence>